<comment type="similarity">
    <text evidence="2 12">Belongs to the FPP/GGPP synthase family.</text>
</comment>
<dbReference type="RefSeq" id="WP_067558308.1">
    <property type="nucleotide sequence ID" value="NZ_LPXN01000133.1"/>
</dbReference>
<gene>
    <name evidence="13" type="ORF">AUP43_11970</name>
</gene>
<evidence type="ECO:0000256" key="1">
    <source>
        <dbReference type="ARBA" id="ARBA00001946"/>
    </source>
</evidence>
<evidence type="ECO:0000256" key="7">
    <source>
        <dbReference type="ARBA" id="ARBA00055029"/>
    </source>
</evidence>
<evidence type="ECO:0000256" key="11">
    <source>
        <dbReference type="ARBA" id="ARBA00083124"/>
    </source>
</evidence>
<dbReference type="GO" id="GO:0008299">
    <property type="term" value="P:isoprenoid biosynthetic process"/>
    <property type="evidence" value="ECO:0007669"/>
    <property type="project" value="InterPro"/>
</dbReference>
<accession>A0A154VUH2</accession>
<keyword evidence="3 12" id="KW-0808">Transferase</keyword>
<evidence type="ECO:0000313" key="13">
    <source>
        <dbReference type="EMBL" id="KZD04915.1"/>
    </source>
</evidence>
<comment type="caution">
    <text evidence="13">The sequence shown here is derived from an EMBL/GenBank/DDBJ whole genome shotgun (WGS) entry which is preliminary data.</text>
</comment>
<evidence type="ECO:0000256" key="5">
    <source>
        <dbReference type="ARBA" id="ARBA00022842"/>
    </source>
</evidence>
<dbReference type="EC" id="2.5.1.90" evidence="8"/>
<dbReference type="InterPro" id="IPR000092">
    <property type="entry name" value="Polyprenyl_synt"/>
</dbReference>
<name>A0A154VUH2_9PROT</name>
<dbReference type="FunFam" id="1.10.600.10:FF:000002">
    <property type="entry name" value="Octaprenyl diphosphate synthase"/>
    <property type="match status" value="1"/>
</dbReference>
<evidence type="ECO:0000313" key="14">
    <source>
        <dbReference type="Proteomes" id="UP000076400"/>
    </source>
</evidence>
<reference evidence="13 14" key="1">
    <citation type="submission" date="2015-12" db="EMBL/GenBank/DDBJ databases">
        <title>Genome sequence of Oceanibaculum pacificum MCCC 1A02656.</title>
        <authorList>
            <person name="Lu L."/>
            <person name="Lai Q."/>
            <person name="Shao Z."/>
            <person name="Qian P."/>
        </authorList>
    </citation>
    <scope>NUCLEOTIDE SEQUENCE [LARGE SCALE GENOMIC DNA]</scope>
    <source>
        <strain evidence="13 14">MCCC 1A02656</strain>
    </source>
</reference>
<evidence type="ECO:0000256" key="2">
    <source>
        <dbReference type="ARBA" id="ARBA00006706"/>
    </source>
</evidence>
<dbReference type="InterPro" id="IPR033749">
    <property type="entry name" value="Polyprenyl_synt_CS"/>
</dbReference>
<evidence type="ECO:0000256" key="8">
    <source>
        <dbReference type="ARBA" id="ARBA00066511"/>
    </source>
</evidence>
<dbReference type="CDD" id="cd00685">
    <property type="entry name" value="Trans_IPPS_HT"/>
    <property type="match status" value="1"/>
</dbReference>
<dbReference type="Pfam" id="PF00348">
    <property type="entry name" value="polyprenyl_synt"/>
    <property type="match status" value="1"/>
</dbReference>
<sequence>MAIAASLSEDRNPGSRAALDRLSALVEADMQGVNRLIIERMDSPVALIPQLASHIVAAGGKRMRPMMTLAAAQMLGYRGDGHLKLAAAVEFIHTATLLHDDVVDESDLRRGVDSANAVWGNKPSVLVGDFLFSRAFQLMVETGELQVLAILSNASAVIAQGEVQQLITANDISTDETAYLEVIRAKTAQLFAAATEVGGVIAGANEAQRQALDSYGLNLGIAFQLTDDVLDYSAKQAELGKAVGDDFRDGKITLPIILAVQRASAEERAFWQRTLEEQDIRDGDLEHAFALLQKHGVLAEALERARAYGKAAREALLTLPDGPVRAALDDLIDFTIERAF</sequence>
<evidence type="ECO:0000256" key="12">
    <source>
        <dbReference type="RuleBase" id="RU004466"/>
    </source>
</evidence>
<dbReference type="PANTHER" id="PTHR12001:SF69">
    <property type="entry name" value="ALL TRANS-POLYPRENYL-DIPHOSPHATE SYNTHASE PDSS1"/>
    <property type="match status" value="1"/>
</dbReference>
<keyword evidence="14" id="KW-1185">Reference proteome</keyword>
<dbReference type="GO" id="GO:0106350">
    <property type="term" value="F:all-trans-octaprenyl-diphosphate synthase activity"/>
    <property type="evidence" value="ECO:0007669"/>
    <property type="project" value="UniProtKB-EC"/>
</dbReference>
<dbReference type="PROSITE" id="PS00444">
    <property type="entry name" value="POLYPRENYL_SYNTHASE_2"/>
    <property type="match status" value="1"/>
</dbReference>
<evidence type="ECO:0000256" key="6">
    <source>
        <dbReference type="ARBA" id="ARBA00051506"/>
    </source>
</evidence>
<evidence type="ECO:0000256" key="10">
    <source>
        <dbReference type="ARBA" id="ARBA00079637"/>
    </source>
</evidence>
<comment type="function">
    <text evidence="7">Supplies octaprenyl diphosphate, the precursor for the side chain of the isoprenoid quinones ubiquinone and menaquinone.</text>
</comment>
<dbReference type="STRING" id="580166.AUP43_11970"/>
<keyword evidence="5" id="KW-0460">Magnesium</keyword>
<evidence type="ECO:0000256" key="4">
    <source>
        <dbReference type="ARBA" id="ARBA00022723"/>
    </source>
</evidence>
<organism evidence="13 14">
    <name type="scientific">Oceanibaculum pacificum</name>
    <dbReference type="NCBI Taxonomy" id="580166"/>
    <lineage>
        <taxon>Bacteria</taxon>
        <taxon>Pseudomonadati</taxon>
        <taxon>Pseudomonadota</taxon>
        <taxon>Alphaproteobacteria</taxon>
        <taxon>Rhodospirillales</taxon>
        <taxon>Oceanibaculaceae</taxon>
        <taxon>Oceanibaculum</taxon>
    </lineage>
</organism>
<dbReference type="InterPro" id="IPR008949">
    <property type="entry name" value="Isoprenoid_synthase_dom_sf"/>
</dbReference>
<dbReference type="AlphaFoldDB" id="A0A154VUH2"/>
<dbReference type="PROSITE" id="PS00723">
    <property type="entry name" value="POLYPRENYL_SYNTHASE_1"/>
    <property type="match status" value="1"/>
</dbReference>
<comment type="cofactor">
    <cofactor evidence="1">
        <name>Mg(2+)</name>
        <dbReference type="ChEBI" id="CHEBI:18420"/>
    </cofactor>
</comment>
<dbReference type="SUPFAM" id="SSF48576">
    <property type="entry name" value="Terpenoid synthases"/>
    <property type="match status" value="1"/>
</dbReference>
<dbReference type="PANTHER" id="PTHR12001">
    <property type="entry name" value="GERANYLGERANYL PYROPHOSPHATE SYNTHASE"/>
    <property type="match status" value="1"/>
</dbReference>
<proteinExistence type="inferred from homology"/>
<keyword evidence="4" id="KW-0479">Metal-binding</keyword>
<dbReference type="GO" id="GO:0046872">
    <property type="term" value="F:metal ion binding"/>
    <property type="evidence" value="ECO:0007669"/>
    <property type="project" value="UniProtKB-KW"/>
</dbReference>
<evidence type="ECO:0000256" key="3">
    <source>
        <dbReference type="ARBA" id="ARBA00022679"/>
    </source>
</evidence>
<dbReference type="SFLD" id="SFLDS00005">
    <property type="entry name" value="Isoprenoid_Synthase_Type_I"/>
    <property type="match status" value="1"/>
</dbReference>
<dbReference type="EMBL" id="LPXN01000133">
    <property type="protein sequence ID" value="KZD04915.1"/>
    <property type="molecule type" value="Genomic_DNA"/>
</dbReference>
<dbReference type="Proteomes" id="UP000076400">
    <property type="component" value="Unassembled WGS sequence"/>
</dbReference>
<evidence type="ECO:0000256" key="9">
    <source>
        <dbReference type="ARBA" id="ARBA00072473"/>
    </source>
</evidence>
<comment type="catalytic activity">
    <reaction evidence="6">
        <text>5 isopentenyl diphosphate + (2E,6E)-farnesyl diphosphate = all-trans-octaprenyl diphosphate + 5 diphosphate</text>
        <dbReference type="Rhea" id="RHEA:27798"/>
        <dbReference type="ChEBI" id="CHEBI:33019"/>
        <dbReference type="ChEBI" id="CHEBI:57711"/>
        <dbReference type="ChEBI" id="CHEBI:128769"/>
        <dbReference type="ChEBI" id="CHEBI:175763"/>
        <dbReference type="EC" id="2.5.1.90"/>
    </reaction>
</comment>
<protein>
    <recommendedName>
        <fullName evidence="9">Octaprenyl diphosphate synthase</fullName>
        <ecNumber evidence="8">2.5.1.90</ecNumber>
    </recommendedName>
    <alternativeName>
        <fullName evidence="11">All-trans-octaprenyl-diphosphate synthase</fullName>
    </alternativeName>
    <alternativeName>
        <fullName evidence="10">Octaprenyl pyrophosphate synthase</fullName>
    </alternativeName>
</protein>
<dbReference type="Gene3D" id="1.10.600.10">
    <property type="entry name" value="Farnesyl Diphosphate Synthase"/>
    <property type="match status" value="1"/>
</dbReference>